<evidence type="ECO:0000256" key="1">
    <source>
        <dbReference type="SAM" id="Phobius"/>
    </source>
</evidence>
<dbReference type="Pfam" id="PF02517">
    <property type="entry name" value="Rce1-like"/>
    <property type="match status" value="1"/>
</dbReference>
<feature type="transmembrane region" description="Helical" evidence="1">
    <location>
        <begin position="207"/>
        <end position="228"/>
    </location>
</feature>
<keyword evidence="1" id="KW-0812">Transmembrane</keyword>
<feature type="transmembrane region" description="Helical" evidence="1">
    <location>
        <begin position="138"/>
        <end position="157"/>
    </location>
</feature>
<keyword evidence="4" id="KW-1185">Reference proteome</keyword>
<proteinExistence type="predicted"/>
<organism evidence="3 4">
    <name type="scientific">Desulfitobacterium metallireducens DSM 15288</name>
    <dbReference type="NCBI Taxonomy" id="871968"/>
    <lineage>
        <taxon>Bacteria</taxon>
        <taxon>Bacillati</taxon>
        <taxon>Bacillota</taxon>
        <taxon>Clostridia</taxon>
        <taxon>Eubacteriales</taxon>
        <taxon>Desulfitobacteriaceae</taxon>
        <taxon>Desulfitobacterium</taxon>
    </lineage>
</organism>
<dbReference type="GO" id="GO:0006508">
    <property type="term" value="P:proteolysis"/>
    <property type="evidence" value="ECO:0007669"/>
    <property type="project" value="UniProtKB-KW"/>
</dbReference>
<accession>W0EAY6</accession>
<dbReference type="eggNOG" id="COG1266">
    <property type="taxonomic scope" value="Bacteria"/>
</dbReference>
<name>W0EAY6_9FIRM</name>
<dbReference type="PANTHER" id="PTHR35797">
    <property type="entry name" value="PROTEASE-RELATED"/>
    <property type="match status" value="1"/>
</dbReference>
<feature type="domain" description="CAAX prenyl protease 2/Lysostaphin resistance protein A-like" evidence="2">
    <location>
        <begin position="138"/>
        <end position="248"/>
    </location>
</feature>
<dbReference type="EMBL" id="CP007032">
    <property type="protein sequence ID" value="AHF06206.1"/>
    <property type="molecule type" value="Genomic_DNA"/>
</dbReference>
<dbReference type="PANTHER" id="PTHR35797:SF1">
    <property type="entry name" value="PROTEASE"/>
    <property type="match status" value="1"/>
</dbReference>
<keyword evidence="1" id="KW-0472">Membrane</keyword>
<reference evidence="3 4" key="1">
    <citation type="submission" date="2013-12" db="EMBL/GenBank/DDBJ databases">
        <authorList>
            <consortium name="DOE Joint Genome Institute"/>
            <person name="Smidt H."/>
            <person name="Huntemann M."/>
            <person name="Han J."/>
            <person name="Chen A."/>
            <person name="Kyrpides N."/>
            <person name="Mavromatis K."/>
            <person name="Markowitz V."/>
            <person name="Palaniappan K."/>
            <person name="Ivanova N."/>
            <person name="Schaumberg A."/>
            <person name="Pati A."/>
            <person name="Liolios K."/>
            <person name="Nordberg H.P."/>
            <person name="Cantor M.N."/>
            <person name="Hua S.X."/>
            <person name="Woyke T."/>
        </authorList>
    </citation>
    <scope>NUCLEOTIDE SEQUENCE [LARGE SCALE GENOMIC DNA]</scope>
    <source>
        <strain evidence="4">DSM 15288</strain>
    </source>
</reference>
<keyword evidence="3" id="KW-0645">Protease</keyword>
<dbReference type="Proteomes" id="UP000010847">
    <property type="component" value="Chromosome"/>
</dbReference>
<dbReference type="KEGG" id="dmt:DESME_03405"/>
<keyword evidence="1" id="KW-1133">Transmembrane helix</keyword>
<evidence type="ECO:0000313" key="4">
    <source>
        <dbReference type="Proteomes" id="UP000010847"/>
    </source>
</evidence>
<dbReference type="HOGENOM" id="CLU_064706_4_0_9"/>
<dbReference type="GO" id="GO:0004175">
    <property type="term" value="F:endopeptidase activity"/>
    <property type="evidence" value="ECO:0007669"/>
    <property type="project" value="UniProtKB-ARBA"/>
</dbReference>
<gene>
    <name evidence="3" type="ORF">DESME_03405</name>
</gene>
<feature type="transmembrane region" description="Helical" evidence="1">
    <location>
        <begin position="235"/>
        <end position="259"/>
    </location>
</feature>
<protein>
    <submittedName>
        <fullName evidence="3">CAAX amino terminal protease</fullName>
    </submittedName>
</protein>
<sequence length="306" mass="34621">MNESRQSPSLTKNLQHFMRQYPLFSFFFMAYAFSWIILIPYILSQWNILPNKNIFMVFFALNAFVGPYLSAYIMGRITEGRDSWLNMKKRFRRFKVSWPWYAFILFGIPLVMMLGISILPGALASFQGFPPGFPAKYIIYFVIVFFGGGPLGEEIGWRGFALPRMQARYGALRATLLLGVLWTFWHLPHFLTTAQRGGPGSSLSLLYVNLPIFLLLVMSIAVIMTWVFNHTKGSLFIAMLLHTSINTFSLILALFSAPIVTRTDLPVAIGLGILAIAILIFTGGKLGYQTDKEQIQPTIGNNKFTS</sequence>
<feature type="transmembrane region" description="Helical" evidence="1">
    <location>
        <begin position="21"/>
        <end position="42"/>
    </location>
</feature>
<feature type="transmembrane region" description="Helical" evidence="1">
    <location>
        <begin position="96"/>
        <end position="118"/>
    </location>
</feature>
<dbReference type="InterPro" id="IPR003675">
    <property type="entry name" value="Rce1/LyrA-like_dom"/>
</dbReference>
<keyword evidence="3" id="KW-0378">Hydrolase</keyword>
<feature type="transmembrane region" description="Helical" evidence="1">
    <location>
        <begin position="265"/>
        <end position="284"/>
    </location>
</feature>
<feature type="transmembrane region" description="Helical" evidence="1">
    <location>
        <begin position="54"/>
        <end position="75"/>
    </location>
</feature>
<dbReference type="AlphaFoldDB" id="W0EAY6"/>
<dbReference type="GO" id="GO:0080120">
    <property type="term" value="P:CAAX-box protein maturation"/>
    <property type="evidence" value="ECO:0007669"/>
    <property type="project" value="UniProtKB-ARBA"/>
</dbReference>
<evidence type="ECO:0000313" key="3">
    <source>
        <dbReference type="EMBL" id="AHF06206.1"/>
    </source>
</evidence>
<dbReference type="InterPro" id="IPR042150">
    <property type="entry name" value="MmRce1-like"/>
</dbReference>
<dbReference type="TCDB" id="9.B.2.3.1">
    <property type="family name" value="the integral membrane caax protease-2 (caax protease2) family"/>
</dbReference>
<feature type="transmembrane region" description="Helical" evidence="1">
    <location>
        <begin position="169"/>
        <end position="187"/>
    </location>
</feature>
<evidence type="ECO:0000259" key="2">
    <source>
        <dbReference type="Pfam" id="PF02517"/>
    </source>
</evidence>